<feature type="compositionally biased region" description="Basic and acidic residues" evidence="1">
    <location>
        <begin position="2054"/>
        <end position="2066"/>
    </location>
</feature>
<feature type="region of interest" description="Disordered" evidence="1">
    <location>
        <begin position="674"/>
        <end position="698"/>
    </location>
</feature>
<gene>
    <name evidence="3" type="ORF">SCF082_LOCUS28129</name>
</gene>
<dbReference type="InterPro" id="IPR002048">
    <property type="entry name" value="EF_hand_dom"/>
</dbReference>
<feature type="compositionally biased region" description="Basic and acidic residues" evidence="1">
    <location>
        <begin position="58"/>
        <end position="67"/>
    </location>
</feature>
<evidence type="ECO:0000256" key="1">
    <source>
        <dbReference type="SAM" id="MobiDB-lite"/>
    </source>
</evidence>
<protein>
    <recommendedName>
        <fullName evidence="2">EF-hand domain-containing protein</fullName>
    </recommendedName>
</protein>
<feature type="compositionally biased region" description="Basic and acidic residues" evidence="1">
    <location>
        <begin position="588"/>
        <end position="601"/>
    </location>
</feature>
<feature type="region of interest" description="Disordered" evidence="1">
    <location>
        <begin position="1344"/>
        <end position="1374"/>
    </location>
</feature>
<reference evidence="3 4" key="1">
    <citation type="submission" date="2024-02" db="EMBL/GenBank/DDBJ databases">
        <authorList>
            <person name="Chen Y."/>
            <person name="Shah S."/>
            <person name="Dougan E. K."/>
            <person name="Thang M."/>
            <person name="Chan C."/>
        </authorList>
    </citation>
    <scope>NUCLEOTIDE SEQUENCE [LARGE SCALE GENOMIC DNA]</scope>
</reference>
<evidence type="ECO:0000313" key="3">
    <source>
        <dbReference type="EMBL" id="CAK9051202.1"/>
    </source>
</evidence>
<feature type="region of interest" description="Disordered" evidence="1">
    <location>
        <begin position="58"/>
        <end position="175"/>
    </location>
</feature>
<feature type="compositionally biased region" description="Acidic residues" evidence="1">
    <location>
        <begin position="1816"/>
        <end position="1825"/>
    </location>
</feature>
<dbReference type="InterPro" id="IPR038765">
    <property type="entry name" value="Papain-like_cys_pep_sf"/>
</dbReference>
<feature type="region of interest" description="Disordered" evidence="1">
    <location>
        <begin position="1756"/>
        <end position="1831"/>
    </location>
</feature>
<feature type="region of interest" description="Disordered" evidence="1">
    <location>
        <begin position="524"/>
        <end position="608"/>
    </location>
</feature>
<feature type="compositionally biased region" description="Acidic residues" evidence="1">
    <location>
        <begin position="676"/>
        <end position="690"/>
    </location>
</feature>
<feature type="compositionally biased region" description="Polar residues" evidence="1">
    <location>
        <begin position="1799"/>
        <end position="1813"/>
    </location>
</feature>
<dbReference type="SUPFAM" id="SSF54001">
    <property type="entry name" value="Cysteine proteinases"/>
    <property type="match status" value="1"/>
</dbReference>
<feature type="compositionally biased region" description="Basic and acidic residues" evidence="1">
    <location>
        <begin position="542"/>
        <end position="571"/>
    </location>
</feature>
<name>A0ABP0MK57_9DINO</name>
<feature type="compositionally biased region" description="Basic residues" evidence="1">
    <location>
        <begin position="577"/>
        <end position="587"/>
    </location>
</feature>
<dbReference type="Proteomes" id="UP001642464">
    <property type="component" value="Unassembled WGS sequence"/>
</dbReference>
<dbReference type="PROSITE" id="PS50222">
    <property type="entry name" value="EF_HAND_2"/>
    <property type="match status" value="1"/>
</dbReference>
<feature type="compositionally biased region" description="Pro residues" evidence="1">
    <location>
        <begin position="73"/>
        <end position="83"/>
    </location>
</feature>
<feature type="region of interest" description="Disordered" evidence="1">
    <location>
        <begin position="2043"/>
        <end position="2120"/>
    </location>
</feature>
<keyword evidence="4" id="KW-1185">Reference proteome</keyword>
<organism evidence="3 4">
    <name type="scientific">Durusdinium trenchii</name>
    <dbReference type="NCBI Taxonomy" id="1381693"/>
    <lineage>
        <taxon>Eukaryota</taxon>
        <taxon>Sar</taxon>
        <taxon>Alveolata</taxon>
        <taxon>Dinophyceae</taxon>
        <taxon>Suessiales</taxon>
        <taxon>Symbiodiniaceae</taxon>
        <taxon>Durusdinium</taxon>
    </lineage>
</organism>
<dbReference type="EMBL" id="CAXAMM010022112">
    <property type="protein sequence ID" value="CAK9051202.1"/>
    <property type="molecule type" value="Genomic_DNA"/>
</dbReference>
<proteinExistence type="predicted"/>
<accession>A0ABP0MK57</accession>
<sequence length="2212" mass="248140">MRSDEAMIFQYYGNLHMTQAALCADGSALLKADVPTQDELIVTSVHIVDDTHKMVKVKTEQTNREQVAEEEPPLPPPTEPPPEVHGSASPPAESMEADKEDAEEKPPLSAEATKADDQEVAEEEPPRPPPTERPPEVSGQLDRVAPSPPAEPMETDQEVAEEKPPLSAEATKADDQEVDVLMTSISIAKNSQRQIRVKIEPIASPRKDLRRHLQREDYIKMLRYMGNVRKEYCDSSLREASMYAHFVEKGGTEDAWKQLDDGSKADFSVKGDALEYLLASGWFVDDFLFEENGLCGDASWQNLPLMYACYVQQMLRDCDPERDQVIHDGIHRMLLESYLPVPVQPNQQCHIGHLLHGLVALVQKYKPEGRWSEDIMILDLADARKRKLFARIQRRCSVIFGILCSNAHWGLVVGYDDIDRVVLYDGQANEIIYQRACKWAADFFPPRFKLIVANVPRQTDDWSCGHRVLLAADLVMQSLFLADNSGLPVSFPDDFADEAKIASLTSLVAAEGIKVKVEVDASNQAPDVREEDTGSPAAKRRKSEEAEDKLRRYIADRVRRGIEKPQPKTDDPAPSTPRKRTSKKRKHEPAPESPKDKEPHPKRSKKALKTQIERELRDKGLTHNDAFQKKHAAMKILCRKGHWSEFLTKVTDGEPISCTACLKLRDQYIHGKVDPEPEQEEQGVDVDPETDLLPRKRGRPRKGEVFDDKFLVKYIEAKRSGVYQITDTSESHFEYWCVPCNKSIPFFRNSLTYLKLHEQCQQHMKGLELLGIHPDSCAPEGRVPCKGVVVNELSGGVCGQLSELTTSLRAWFASGMPYVTSPSGKATMLEQSLWRMDGDSFICRNASYDAFLNLRLSGLDLYSVSDVQKEMFANLVTRFRSAIEEGSAVEEDFRLASLVASGSLRRQGGAVVDALFKSIMLKINRSCEKRPHSSQFFGNELACELAFTLGRGRAMKEVLHLFGVSEKVIPKVDLQISYLPQSFVASRDFATMEQSCRSAMAALNVQGTRNFIVVLDETVFHPRWDVIVGLREGYPMGYIGGFKAPDEDCSFVPSPASELPVEKLSRLTVHFVFSRADSNKQIYQVDMIPRKPKVKGSDEVVGGARQTFYEYGWLLRSAWVASSSFTLREALGNALMGYYLLCIQASRAMKGQKKGWAKSFLPVQNVRALMDLVGHFVLSARYWPLDMSWEPRCREESCIEKYFSMIKSYNRGTCTIKDGLYGSYMTHAKQYRDAEMWDGFEGRKDTAVNDAELKAIAAESLNNAILFQAWISIDLSTGEIEKDDELFDGDGLDELDLQECEGPKDFEESGEPLQDECPEEPEDLLQTLEDRHKVVCELERAMANNPMDSDSPPPGLPVVKGDQTRDESPEPVADQCHSFDKIMTAVKDLKHFDQGNVKFAGSDGCLSRLKDLFQPLKRFVDTVRVAEKILQFNRFTAARNGRMFNWFSAQQSLVSQCAGMPEEDTQEEAALPTTVFRPICAKPQLLLVKNVESSLVSFPVVLVFSVFRGALTKDASAGRKMKDAICELPYDQIGDRNGRCYFSLSKNTLHFLKQIQEGHLDPSTVFQPKQAKESEQAAVQFFHQIPSLYEQKGIKLLNSSGAVKVGKEYHVWKPLVSQCAVFFETIENTDRKGHSKAVYYRIAKFIPGESKNGKNPAHLELMTFLRQVVQFAGGDDVWPTGGGEAEREEEATGEEGLRSMGTAQLVAPSTPLAPTRSMKLPDASKFVKFFEQSAANEPVRRQNGRRWTVVANQVPTFAAPPSTPKNTGMRGDRNRNSVTLDGLPSQQRVTTAPPRARHSTSSFNGMVQGNVTAGSDDSDSSEEEMQDKKGKTWSGWYKISASQKEEAEVKEDTQRKSFDLSQLVANPIPLKDPQVAEAAELWEKIRAEKTASEEAHEQFMQSLPQGMSKFAAILTNRFGSLERAFQHFDYNHKGKVTRGQFQTTLATIRLDTEEVVGLPNKKVFRQISSVGGKASLEITLEQWMLFFDSHLSGTAAEFLLTEDRGSQAPKRWQQMRKLPIKALKSILESGIYTLQEDGVEFSQEFSQEWQGGPEGRREGKRTSRDEDGMEGDAGQLDHDSTARATHHHENRQISTSSSNASEDELSTLQPKRLLGAHSGVDGRKVDRSKVMRAFKQRDDKAVAELSPGCIGKIAGSPVSWNEDELQALAEQVQLQTRSCSQRSPVPVRQEIEELDLSNIDAFAYATWFFNME</sequence>
<feature type="compositionally biased region" description="Polar residues" evidence="1">
    <location>
        <begin position="1776"/>
        <end position="1790"/>
    </location>
</feature>
<feature type="region of interest" description="Disordered" evidence="1">
    <location>
        <begin position="1676"/>
        <end position="1697"/>
    </location>
</feature>
<comment type="caution">
    <text evidence="3">The sequence shown here is derived from an EMBL/GenBank/DDBJ whole genome shotgun (WGS) entry which is preliminary data.</text>
</comment>
<evidence type="ECO:0000259" key="2">
    <source>
        <dbReference type="PROSITE" id="PS50222"/>
    </source>
</evidence>
<evidence type="ECO:0000313" key="4">
    <source>
        <dbReference type="Proteomes" id="UP001642464"/>
    </source>
</evidence>
<feature type="domain" description="EF-hand" evidence="2">
    <location>
        <begin position="1916"/>
        <end position="1951"/>
    </location>
</feature>